<name>A0A385SS59_9BACT</name>
<evidence type="ECO:0000313" key="2">
    <source>
        <dbReference type="Proteomes" id="UP000266183"/>
    </source>
</evidence>
<proteinExistence type="predicted"/>
<protein>
    <submittedName>
        <fullName evidence="1">Uncharacterized protein</fullName>
    </submittedName>
</protein>
<reference evidence="2" key="1">
    <citation type="submission" date="2018-09" db="EMBL/GenBank/DDBJ databases">
        <title>Chryseolinea sp. KIS68-18 isolated from soil.</title>
        <authorList>
            <person name="Weon H.-Y."/>
            <person name="Kwon S.-W."/>
            <person name="Lee S.A."/>
        </authorList>
    </citation>
    <scope>NUCLEOTIDE SEQUENCE [LARGE SCALE GENOMIC DNA]</scope>
    <source>
        <strain evidence="2">KIS68-18</strain>
    </source>
</reference>
<dbReference type="AlphaFoldDB" id="A0A385SS59"/>
<gene>
    <name evidence="1" type="ORF">D4L85_27200</name>
</gene>
<accession>A0A385SS59</accession>
<dbReference type="Proteomes" id="UP000266183">
    <property type="component" value="Chromosome"/>
</dbReference>
<sequence length="69" mass="7945">MDTNRHGWGMESRTGHPVMMVMVEMVMMEGQAVAAFVIKEPLKDMVKVACIFLTDRNNEMIHLIAKYFL</sequence>
<dbReference type="EMBL" id="CP032382">
    <property type="protein sequence ID" value="AYB34039.1"/>
    <property type="molecule type" value="Genomic_DNA"/>
</dbReference>
<keyword evidence="2" id="KW-1185">Reference proteome</keyword>
<dbReference type="KEGG" id="chk:D4L85_27200"/>
<evidence type="ECO:0000313" key="1">
    <source>
        <dbReference type="EMBL" id="AYB34039.1"/>
    </source>
</evidence>
<organism evidence="1 2">
    <name type="scientific">Chryseolinea soli</name>
    <dbReference type="NCBI Taxonomy" id="2321403"/>
    <lineage>
        <taxon>Bacteria</taxon>
        <taxon>Pseudomonadati</taxon>
        <taxon>Bacteroidota</taxon>
        <taxon>Cytophagia</taxon>
        <taxon>Cytophagales</taxon>
        <taxon>Fulvivirgaceae</taxon>
        <taxon>Chryseolinea</taxon>
    </lineage>
</organism>